<reference evidence="2" key="2">
    <citation type="submission" date="2020-08" db="EMBL/GenBank/DDBJ databases">
        <title>Plant Genome Project.</title>
        <authorList>
            <person name="Zhang R.-G."/>
        </authorList>
    </citation>
    <scope>NUCLEOTIDE SEQUENCE</scope>
    <source>
        <strain evidence="2">Huo1</strain>
        <tissue evidence="2">Leaf</tissue>
    </source>
</reference>
<reference evidence="2" key="1">
    <citation type="submission" date="2018-01" db="EMBL/GenBank/DDBJ databases">
        <authorList>
            <person name="Mao J.F."/>
        </authorList>
    </citation>
    <scope>NUCLEOTIDE SEQUENCE</scope>
    <source>
        <strain evidence="2">Huo1</strain>
        <tissue evidence="2">Leaf</tissue>
    </source>
</reference>
<evidence type="ECO:0000256" key="1">
    <source>
        <dbReference type="SAM" id="MobiDB-lite"/>
    </source>
</evidence>
<keyword evidence="3" id="KW-1185">Reference proteome</keyword>
<evidence type="ECO:0000313" key="3">
    <source>
        <dbReference type="Proteomes" id="UP000298416"/>
    </source>
</evidence>
<feature type="region of interest" description="Disordered" evidence="1">
    <location>
        <begin position="72"/>
        <end position="148"/>
    </location>
</feature>
<feature type="compositionally biased region" description="Basic and acidic residues" evidence="1">
    <location>
        <begin position="128"/>
        <end position="148"/>
    </location>
</feature>
<proteinExistence type="predicted"/>
<dbReference type="AlphaFoldDB" id="A0A8X8ZAU1"/>
<sequence length="148" mass="16603">MARSSVGSQTTTIEAVNEKCQLLSKMFEEDKPETFDRWKTISESILLSQKEKEALEDLAEFPTFKTPRFLDKARNKENIPTSPVSDPKGAVEKGEGTKEDTVVDDSNESASPILPPAAGPTDDAYFETNKEKQHDKRKEKEENIVNVK</sequence>
<comment type="caution">
    <text evidence="2">The sequence shown here is derived from an EMBL/GenBank/DDBJ whole genome shotgun (WGS) entry which is preliminary data.</text>
</comment>
<protein>
    <submittedName>
        <fullName evidence="2">Uncharacterized protein</fullName>
    </submittedName>
</protein>
<dbReference type="EMBL" id="PNBA02000016">
    <property type="protein sequence ID" value="KAG6397802.1"/>
    <property type="molecule type" value="Genomic_DNA"/>
</dbReference>
<name>A0A8X8ZAU1_SALSN</name>
<organism evidence="2">
    <name type="scientific">Salvia splendens</name>
    <name type="common">Scarlet sage</name>
    <dbReference type="NCBI Taxonomy" id="180675"/>
    <lineage>
        <taxon>Eukaryota</taxon>
        <taxon>Viridiplantae</taxon>
        <taxon>Streptophyta</taxon>
        <taxon>Embryophyta</taxon>
        <taxon>Tracheophyta</taxon>
        <taxon>Spermatophyta</taxon>
        <taxon>Magnoliopsida</taxon>
        <taxon>eudicotyledons</taxon>
        <taxon>Gunneridae</taxon>
        <taxon>Pentapetalae</taxon>
        <taxon>asterids</taxon>
        <taxon>lamiids</taxon>
        <taxon>Lamiales</taxon>
        <taxon>Lamiaceae</taxon>
        <taxon>Nepetoideae</taxon>
        <taxon>Mentheae</taxon>
        <taxon>Salviinae</taxon>
        <taxon>Salvia</taxon>
        <taxon>Salvia subgen. Calosphace</taxon>
        <taxon>core Calosphace</taxon>
    </lineage>
</organism>
<accession>A0A8X8ZAU1</accession>
<evidence type="ECO:0000313" key="2">
    <source>
        <dbReference type="EMBL" id="KAG6397802.1"/>
    </source>
</evidence>
<gene>
    <name evidence="2" type="ORF">SASPL_144263</name>
</gene>
<feature type="compositionally biased region" description="Basic and acidic residues" evidence="1">
    <location>
        <begin position="89"/>
        <end position="101"/>
    </location>
</feature>
<dbReference type="Proteomes" id="UP000298416">
    <property type="component" value="Unassembled WGS sequence"/>
</dbReference>